<evidence type="ECO:0000256" key="4">
    <source>
        <dbReference type="ARBA" id="ARBA00022475"/>
    </source>
</evidence>
<dbReference type="Pfam" id="PF02632">
    <property type="entry name" value="BioY"/>
    <property type="match status" value="1"/>
</dbReference>
<comment type="similarity">
    <text evidence="2 8">Belongs to the BioY family.</text>
</comment>
<feature type="transmembrane region" description="Helical" evidence="9">
    <location>
        <begin position="43"/>
        <end position="62"/>
    </location>
</feature>
<evidence type="ECO:0000256" key="5">
    <source>
        <dbReference type="ARBA" id="ARBA00022692"/>
    </source>
</evidence>
<proteinExistence type="inferred from homology"/>
<comment type="subcellular location">
    <subcellularLocation>
        <location evidence="1 8">Cell membrane</location>
        <topology evidence="1 8">Multi-pass membrane protein</topology>
    </subcellularLocation>
</comment>
<comment type="caution">
    <text evidence="10">The sequence shown here is derived from an EMBL/GenBank/DDBJ whole genome shotgun (WGS) entry which is preliminary data.</text>
</comment>
<feature type="transmembrane region" description="Helical" evidence="9">
    <location>
        <begin position="99"/>
        <end position="118"/>
    </location>
</feature>
<keyword evidence="4 8" id="KW-1003">Cell membrane</keyword>
<evidence type="ECO:0000256" key="7">
    <source>
        <dbReference type="ARBA" id="ARBA00023136"/>
    </source>
</evidence>
<dbReference type="Proteomes" id="UP001597463">
    <property type="component" value="Unassembled WGS sequence"/>
</dbReference>
<keyword evidence="7 8" id="KW-0472">Membrane</keyword>
<accession>A0ABW5UQX4</accession>
<name>A0ABW5UQX4_9BURK</name>
<dbReference type="PIRSF" id="PIRSF016661">
    <property type="entry name" value="BioY"/>
    <property type="match status" value="1"/>
</dbReference>
<evidence type="ECO:0000256" key="2">
    <source>
        <dbReference type="ARBA" id="ARBA00010692"/>
    </source>
</evidence>
<protein>
    <recommendedName>
        <fullName evidence="8">Biotin transporter</fullName>
    </recommendedName>
</protein>
<feature type="transmembrane region" description="Helical" evidence="9">
    <location>
        <begin position="21"/>
        <end position="37"/>
    </location>
</feature>
<feature type="transmembrane region" description="Helical" evidence="9">
    <location>
        <begin position="169"/>
        <end position="190"/>
    </location>
</feature>
<dbReference type="Gene3D" id="1.10.1760.20">
    <property type="match status" value="1"/>
</dbReference>
<dbReference type="EMBL" id="JBHUMV010000009">
    <property type="protein sequence ID" value="MFD2756026.1"/>
    <property type="molecule type" value="Genomic_DNA"/>
</dbReference>
<dbReference type="InterPro" id="IPR003784">
    <property type="entry name" value="BioY"/>
</dbReference>
<reference evidence="11" key="1">
    <citation type="journal article" date="2019" name="Int. J. Syst. Evol. Microbiol.">
        <title>The Global Catalogue of Microorganisms (GCM) 10K type strain sequencing project: providing services to taxonomists for standard genome sequencing and annotation.</title>
        <authorList>
            <consortium name="The Broad Institute Genomics Platform"/>
            <consortium name="The Broad Institute Genome Sequencing Center for Infectious Disease"/>
            <person name="Wu L."/>
            <person name="Ma J."/>
        </authorList>
    </citation>
    <scope>NUCLEOTIDE SEQUENCE [LARGE SCALE GENOMIC DNA]</scope>
    <source>
        <strain evidence="11">TISTR 1906</strain>
    </source>
</reference>
<gene>
    <name evidence="10" type="ORF">ACFSW6_18310</name>
</gene>
<sequence length="202" mass="20621">MSNASSSPTVSRSGARSMAQVSLFAALMAVMGLIPKIDLPLGVPITIQSLGVMLAGVMLGPWRGFQSMLLFLAAVAVGLPLLAGGRGGIAVFMSPSAGYLAGYSLAAAIVGALMAVLLKGSPQATPRRIAVSAFIAALLGGLVCLHAFGVLGLMLMAKLSLVQAFKVTLAFVPGDFIKCILCALIVHAVARGLPDWRFGGRA</sequence>
<keyword evidence="11" id="KW-1185">Reference proteome</keyword>
<keyword evidence="3 8" id="KW-0813">Transport</keyword>
<dbReference type="PANTHER" id="PTHR34295:SF4">
    <property type="entry name" value="BIOTIN TRANSPORTER BIOY-RELATED"/>
    <property type="match status" value="1"/>
</dbReference>
<dbReference type="PANTHER" id="PTHR34295">
    <property type="entry name" value="BIOTIN TRANSPORTER BIOY"/>
    <property type="match status" value="1"/>
</dbReference>
<feature type="transmembrane region" description="Helical" evidence="9">
    <location>
        <begin position="69"/>
        <end position="93"/>
    </location>
</feature>
<evidence type="ECO:0000256" key="3">
    <source>
        <dbReference type="ARBA" id="ARBA00022448"/>
    </source>
</evidence>
<evidence type="ECO:0000313" key="10">
    <source>
        <dbReference type="EMBL" id="MFD2756026.1"/>
    </source>
</evidence>
<keyword evidence="6 9" id="KW-1133">Transmembrane helix</keyword>
<evidence type="ECO:0000313" key="11">
    <source>
        <dbReference type="Proteomes" id="UP001597463"/>
    </source>
</evidence>
<evidence type="ECO:0000256" key="9">
    <source>
        <dbReference type="SAM" id="Phobius"/>
    </source>
</evidence>
<feature type="transmembrane region" description="Helical" evidence="9">
    <location>
        <begin position="130"/>
        <end position="157"/>
    </location>
</feature>
<organism evidence="10 11">
    <name type="scientific">Comamonas terrae</name>
    <dbReference type="NCBI Taxonomy" id="673548"/>
    <lineage>
        <taxon>Bacteria</taxon>
        <taxon>Pseudomonadati</taxon>
        <taxon>Pseudomonadota</taxon>
        <taxon>Betaproteobacteria</taxon>
        <taxon>Burkholderiales</taxon>
        <taxon>Comamonadaceae</taxon>
        <taxon>Comamonas</taxon>
    </lineage>
</organism>
<keyword evidence="5 9" id="KW-0812">Transmembrane</keyword>
<dbReference type="RefSeq" id="WP_066479155.1">
    <property type="nucleotide sequence ID" value="NZ_BCNT01000009.1"/>
</dbReference>
<evidence type="ECO:0000256" key="1">
    <source>
        <dbReference type="ARBA" id="ARBA00004651"/>
    </source>
</evidence>
<evidence type="ECO:0000256" key="6">
    <source>
        <dbReference type="ARBA" id="ARBA00022989"/>
    </source>
</evidence>
<evidence type="ECO:0000256" key="8">
    <source>
        <dbReference type="PIRNR" id="PIRNR016661"/>
    </source>
</evidence>